<protein>
    <submittedName>
        <fullName evidence="1">Putative head-tail connector</fullName>
    </submittedName>
</protein>
<organism evidence="1">
    <name type="scientific">viral metagenome</name>
    <dbReference type="NCBI Taxonomy" id="1070528"/>
    <lineage>
        <taxon>unclassified sequences</taxon>
        <taxon>metagenomes</taxon>
        <taxon>organismal metagenomes</taxon>
    </lineage>
</organism>
<accession>A0A6M3LXY6</accession>
<sequence>MSLVEKKTVLKFLGLEELATEDKNLDLIISSVEAWIQTVYCRRAFEDVSYKERYDGTGTDTLLLDYYPIITLNRLSIGTDDAISVKNTNTGGHASVSVSSTAVSLYKDGSTTTLSLTTYSTMTLLVDAINAQSGWSAALMDSTIASFPSTFLLEKFGLQCIDNNYVYLQMPDEGEEDFEVFPKEGKIVLYSGFPEGTRNVFVDYSAGYAIIPSDLQLATLILIKHVYQKRSEESWGVANYSISGMSVTFEQDLPLQARQILNGYKRSLL</sequence>
<proteinExistence type="predicted"/>
<evidence type="ECO:0000313" key="1">
    <source>
        <dbReference type="EMBL" id="QJA99643.1"/>
    </source>
</evidence>
<name>A0A6M3LXY6_9ZZZZ</name>
<reference evidence="1" key="1">
    <citation type="submission" date="2020-03" db="EMBL/GenBank/DDBJ databases">
        <title>The deep terrestrial virosphere.</title>
        <authorList>
            <person name="Holmfeldt K."/>
            <person name="Nilsson E."/>
            <person name="Simone D."/>
            <person name="Lopez-Fernandez M."/>
            <person name="Wu X."/>
            <person name="de Brujin I."/>
            <person name="Lundin D."/>
            <person name="Andersson A."/>
            <person name="Bertilsson S."/>
            <person name="Dopson M."/>
        </authorList>
    </citation>
    <scope>NUCLEOTIDE SEQUENCE</scope>
    <source>
        <strain evidence="1">MM171A00947</strain>
    </source>
</reference>
<dbReference type="EMBL" id="MT143660">
    <property type="protein sequence ID" value="QJA99643.1"/>
    <property type="molecule type" value="Genomic_DNA"/>
</dbReference>
<gene>
    <name evidence="1" type="ORF">MM171A00947_0015</name>
</gene>
<dbReference type="AlphaFoldDB" id="A0A6M3LXY6"/>